<dbReference type="InParanoid" id="A0A6P7FTS3"/>
<dbReference type="AlphaFoldDB" id="A0A6P7FTS3"/>
<name>A0A6P7FTS3_DIAVI</name>
<reference evidence="2" key="1">
    <citation type="submission" date="2025-08" db="UniProtKB">
        <authorList>
            <consortium name="RefSeq"/>
        </authorList>
    </citation>
    <scope>IDENTIFICATION</scope>
    <source>
        <tissue evidence="2">Whole insect</tissue>
    </source>
</reference>
<gene>
    <name evidence="2" type="primary">LOC114330909</name>
</gene>
<organism evidence="2">
    <name type="scientific">Diabrotica virgifera virgifera</name>
    <name type="common">western corn rootworm</name>
    <dbReference type="NCBI Taxonomy" id="50390"/>
    <lineage>
        <taxon>Eukaryota</taxon>
        <taxon>Metazoa</taxon>
        <taxon>Ecdysozoa</taxon>
        <taxon>Arthropoda</taxon>
        <taxon>Hexapoda</taxon>
        <taxon>Insecta</taxon>
        <taxon>Pterygota</taxon>
        <taxon>Neoptera</taxon>
        <taxon>Endopterygota</taxon>
        <taxon>Coleoptera</taxon>
        <taxon>Polyphaga</taxon>
        <taxon>Cucujiformia</taxon>
        <taxon>Chrysomeloidea</taxon>
        <taxon>Chrysomelidae</taxon>
        <taxon>Galerucinae</taxon>
        <taxon>Diabroticina</taxon>
        <taxon>Diabroticites</taxon>
        <taxon>Diabrotica</taxon>
    </lineage>
</organism>
<accession>A0A6P7FTS3</accession>
<dbReference type="RefSeq" id="XP_028136150.1">
    <property type="nucleotide sequence ID" value="XM_028280349.1"/>
</dbReference>
<sequence>MIMANARKNSKRNLTQEELLYYLENRENISDIEFLSDDDDGWQSDEIFREQRNNDILDVTIDKNNGNENQPEISDVEDVDLADEEERLELISNGENMGENDKDELKRNQTNF</sequence>
<protein>
    <submittedName>
        <fullName evidence="2">Uncharacterized protein LOC114330909</fullName>
    </submittedName>
</protein>
<proteinExistence type="predicted"/>
<feature type="compositionally biased region" description="Basic and acidic residues" evidence="1">
    <location>
        <begin position="99"/>
        <end position="112"/>
    </location>
</feature>
<evidence type="ECO:0000313" key="2">
    <source>
        <dbReference type="RefSeq" id="XP_028136150.1"/>
    </source>
</evidence>
<evidence type="ECO:0000256" key="1">
    <source>
        <dbReference type="SAM" id="MobiDB-lite"/>
    </source>
</evidence>
<feature type="region of interest" description="Disordered" evidence="1">
    <location>
        <begin position="90"/>
        <end position="112"/>
    </location>
</feature>